<evidence type="ECO:0000256" key="7">
    <source>
        <dbReference type="SAM" id="Phobius"/>
    </source>
</evidence>
<dbReference type="EMBL" id="SKFH01000033">
    <property type="protein sequence ID" value="TCZ67705.1"/>
    <property type="molecule type" value="Genomic_DNA"/>
</dbReference>
<keyword evidence="7" id="KW-0472">Membrane</keyword>
<dbReference type="OrthoDB" id="9760839at2"/>
<evidence type="ECO:0000256" key="4">
    <source>
        <dbReference type="ARBA" id="ARBA00022777"/>
    </source>
</evidence>
<dbReference type="GO" id="GO:0004673">
    <property type="term" value="F:protein histidine kinase activity"/>
    <property type="evidence" value="ECO:0007669"/>
    <property type="project" value="UniProtKB-EC"/>
</dbReference>
<evidence type="ECO:0000256" key="2">
    <source>
        <dbReference type="ARBA" id="ARBA00012438"/>
    </source>
</evidence>
<reference evidence="9 10" key="1">
    <citation type="submission" date="2019-03" db="EMBL/GenBank/DDBJ databases">
        <authorList>
            <person name="Kim M.K.M."/>
        </authorList>
    </citation>
    <scope>NUCLEOTIDE SEQUENCE [LARGE SCALE GENOMIC DNA]</scope>
    <source>
        <strain evidence="9 10">17J68-15</strain>
    </source>
</reference>
<feature type="region of interest" description="Disordered" evidence="6">
    <location>
        <begin position="287"/>
        <end position="308"/>
    </location>
</feature>
<dbReference type="InterPro" id="IPR003594">
    <property type="entry name" value="HATPase_dom"/>
</dbReference>
<dbReference type="PANTHER" id="PTHR24421">
    <property type="entry name" value="NITRATE/NITRITE SENSOR PROTEIN NARX-RELATED"/>
    <property type="match status" value="1"/>
</dbReference>
<keyword evidence="3" id="KW-0808">Transferase</keyword>
<sequence>MGKIPSKTVFFPIRSPTGACNFKLMHTITPPRYIAVFLVATIIVITAVLGVLMTLLLMNQKRHLAFQASLLALKSEHAQNLLRSQIEIQELTFKNIAQEIHDNINLSLTLAKLTLHQMTELAPVHNLAEYAQQLITGAINDLSSISRGLNADIIHQQGLFNALKTEIERIHRVSQLRIAFSIQGDTDFLTAQQELLVFRSVQECFNNILKHAQARQASLCLEYSDKAVRIEVADNGVGFTPDEVAAKRGKSTGLHTLRSRVELLCGSFTVWSAPGEGTRLLFELPIGDTHEKEQNHPDRAGRRSRPAP</sequence>
<evidence type="ECO:0000256" key="1">
    <source>
        <dbReference type="ARBA" id="ARBA00000085"/>
    </source>
</evidence>
<proteinExistence type="predicted"/>
<feature type="domain" description="Histidine kinase" evidence="8">
    <location>
        <begin position="95"/>
        <end position="288"/>
    </location>
</feature>
<name>A0A4R4DXF7_9BACT</name>
<evidence type="ECO:0000256" key="6">
    <source>
        <dbReference type="SAM" id="MobiDB-lite"/>
    </source>
</evidence>
<keyword evidence="7" id="KW-1133">Transmembrane helix</keyword>
<dbReference type="PROSITE" id="PS50109">
    <property type="entry name" value="HIS_KIN"/>
    <property type="match status" value="1"/>
</dbReference>
<dbReference type="InterPro" id="IPR036890">
    <property type="entry name" value="HATPase_C_sf"/>
</dbReference>
<feature type="transmembrane region" description="Helical" evidence="7">
    <location>
        <begin position="33"/>
        <end position="57"/>
    </location>
</feature>
<dbReference type="EC" id="2.7.13.3" evidence="2"/>
<dbReference type="InterPro" id="IPR004358">
    <property type="entry name" value="Sig_transdc_His_kin-like_C"/>
</dbReference>
<dbReference type="AlphaFoldDB" id="A0A4R4DXF7"/>
<dbReference type="Proteomes" id="UP000295164">
    <property type="component" value="Unassembled WGS sequence"/>
</dbReference>
<evidence type="ECO:0000313" key="9">
    <source>
        <dbReference type="EMBL" id="TCZ67705.1"/>
    </source>
</evidence>
<dbReference type="Gene3D" id="3.30.565.10">
    <property type="entry name" value="Histidine kinase-like ATPase, C-terminal domain"/>
    <property type="match status" value="1"/>
</dbReference>
<dbReference type="Pfam" id="PF02518">
    <property type="entry name" value="HATPase_c"/>
    <property type="match status" value="1"/>
</dbReference>
<keyword evidence="4" id="KW-0418">Kinase</keyword>
<dbReference type="CDD" id="cd16917">
    <property type="entry name" value="HATPase_UhpB-NarQ-NarX-like"/>
    <property type="match status" value="1"/>
</dbReference>
<protein>
    <recommendedName>
        <fullName evidence="2">histidine kinase</fullName>
        <ecNumber evidence="2">2.7.13.3</ecNumber>
    </recommendedName>
</protein>
<dbReference type="InterPro" id="IPR005467">
    <property type="entry name" value="His_kinase_dom"/>
</dbReference>
<dbReference type="PANTHER" id="PTHR24421:SF10">
    <property type="entry name" value="NITRATE_NITRITE SENSOR PROTEIN NARQ"/>
    <property type="match status" value="1"/>
</dbReference>
<comment type="caution">
    <text evidence="9">The sequence shown here is derived from an EMBL/GenBank/DDBJ whole genome shotgun (WGS) entry which is preliminary data.</text>
</comment>
<comment type="catalytic activity">
    <reaction evidence="1">
        <text>ATP + protein L-histidine = ADP + protein N-phospho-L-histidine.</text>
        <dbReference type="EC" id="2.7.13.3"/>
    </reaction>
</comment>
<dbReference type="SUPFAM" id="SSF55874">
    <property type="entry name" value="ATPase domain of HSP90 chaperone/DNA topoisomerase II/histidine kinase"/>
    <property type="match status" value="1"/>
</dbReference>
<dbReference type="PRINTS" id="PR00344">
    <property type="entry name" value="BCTRLSENSOR"/>
</dbReference>
<evidence type="ECO:0000313" key="10">
    <source>
        <dbReference type="Proteomes" id="UP000295164"/>
    </source>
</evidence>
<evidence type="ECO:0000256" key="5">
    <source>
        <dbReference type="ARBA" id="ARBA00023012"/>
    </source>
</evidence>
<evidence type="ECO:0000256" key="3">
    <source>
        <dbReference type="ARBA" id="ARBA00022679"/>
    </source>
</evidence>
<feature type="compositionally biased region" description="Basic and acidic residues" evidence="6">
    <location>
        <begin position="288"/>
        <end position="301"/>
    </location>
</feature>
<keyword evidence="5" id="KW-0902">Two-component regulatory system</keyword>
<accession>A0A4R4DXF7</accession>
<dbReference type="InterPro" id="IPR050482">
    <property type="entry name" value="Sensor_HK_TwoCompSys"/>
</dbReference>
<organism evidence="9 10">
    <name type="scientific">Flaviaesturariibacter aridisoli</name>
    <dbReference type="NCBI Taxonomy" id="2545761"/>
    <lineage>
        <taxon>Bacteria</taxon>
        <taxon>Pseudomonadati</taxon>
        <taxon>Bacteroidota</taxon>
        <taxon>Chitinophagia</taxon>
        <taxon>Chitinophagales</taxon>
        <taxon>Chitinophagaceae</taxon>
        <taxon>Flaviaestuariibacter</taxon>
    </lineage>
</organism>
<evidence type="ECO:0000259" key="8">
    <source>
        <dbReference type="PROSITE" id="PS50109"/>
    </source>
</evidence>
<keyword evidence="7" id="KW-0812">Transmembrane</keyword>
<gene>
    <name evidence="9" type="ORF">E0486_15195</name>
</gene>
<dbReference type="GO" id="GO:0000160">
    <property type="term" value="P:phosphorelay signal transduction system"/>
    <property type="evidence" value="ECO:0007669"/>
    <property type="project" value="UniProtKB-KW"/>
</dbReference>
<keyword evidence="10" id="KW-1185">Reference proteome</keyword>